<dbReference type="EMBL" id="CAJPEV010004127">
    <property type="protein sequence ID" value="CAG0901223.1"/>
    <property type="molecule type" value="Genomic_DNA"/>
</dbReference>
<dbReference type="Proteomes" id="UP000677054">
    <property type="component" value="Unassembled WGS sequence"/>
</dbReference>
<dbReference type="EMBL" id="LR903644">
    <property type="protein sequence ID" value="CAD7252118.1"/>
    <property type="molecule type" value="Genomic_DNA"/>
</dbReference>
<protein>
    <submittedName>
        <fullName evidence="1">Uncharacterized protein</fullName>
    </submittedName>
</protein>
<name>A0A7R9ADE1_9CRUS</name>
<sequence length="292" mass="32447">MKTFQIRDNRVVEEMSEGMLGDISFEYLDIRNSAIGIIHSSALLPSSDRLLQVHVEQSDLTEFPWDALHRFTRLPGISVGVISEIQRGFFRDMRNLRIFQCNTCGLGPTLQNGSFEFYSPALVELQFSSDGISRMESRAIAGFTANTKIHLTDNKFDSLPETSFRRMVEVLSLPSHGGDGYLDVRYNEIMCDCSIAWLVLNSDFRGSVRGVCPDGTSFDELDPEDFQECIMKDPSVADNSSFCITAHPNQRVTSRSPNKTCKTYAEQRLLLAGHPDSSPTVAGLLAGAVSDV</sequence>
<dbReference type="InterPro" id="IPR032675">
    <property type="entry name" value="LRR_dom_sf"/>
</dbReference>
<proteinExistence type="predicted"/>
<dbReference type="AlphaFoldDB" id="A0A7R9ADE1"/>
<dbReference type="OrthoDB" id="9229163at2759"/>
<evidence type="ECO:0000313" key="1">
    <source>
        <dbReference type="EMBL" id="CAD7252118.1"/>
    </source>
</evidence>
<keyword evidence="2" id="KW-1185">Reference proteome</keyword>
<dbReference type="SUPFAM" id="SSF52058">
    <property type="entry name" value="L domain-like"/>
    <property type="match status" value="1"/>
</dbReference>
<organism evidence="1">
    <name type="scientific">Darwinula stevensoni</name>
    <dbReference type="NCBI Taxonomy" id="69355"/>
    <lineage>
        <taxon>Eukaryota</taxon>
        <taxon>Metazoa</taxon>
        <taxon>Ecdysozoa</taxon>
        <taxon>Arthropoda</taxon>
        <taxon>Crustacea</taxon>
        <taxon>Oligostraca</taxon>
        <taxon>Ostracoda</taxon>
        <taxon>Podocopa</taxon>
        <taxon>Podocopida</taxon>
        <taxon>Darwinulocopina</taxon>
        <taxon>Darwinuloidea</taxon>
        <taxon>Darwinulidae</taxon>
        <taxon>Darwinula</taxon>
    </lineage>
</organism>
<gene>
    <name evidence="1" type="ORF">DSTB1V02_LOCUS11879</name>
</gene>
<reference evidence="1" key="1">
    <citation type="submission" date="2020-11" db="EMBL/GenBank/DDBJ databases">
        <authorList>
            <person name="Tran Van P."/>
        </authorList>
    </citation>
    <scope>NUCLEOTIDE SEQUENCE</scope>
</reference>
<dbReference type="Gene3D" id="3.80.10.10">
    <property type="entry name" value="Ribonuclease Inhibitor"/>
    <property type="match status" value="1"/>
</dbReference>
<evidence type="ECO:0000313" key="2">
    <source>
        <dbReference type="Proteomes" id="UP000677054"/>
    </source>
</evidence>
<accession>A0A7R9ADE1</accession>